<dbReference type="InterPro" id="IPR001881">
    <property type="entry name" value="EGF-like_Ca-bd_dom"/>
</dbReference>
<dbReference type="SUPFAM" id="SSF49899">
    <property type="entry name" value="Concanavalin A-like lectins/glucanases"/>
    <property type="match status" value="4"/>
</dbReference>
<dbReference type="GO" id="GO:0007219">
    <property type="term" value="P:Notch signaling pathway"/>
    <property type="evidence" value="ECO:0007669"/>
    <property type="project" value="TreeGrafter"/>
</dbReference>
<feature type="domain" description="EGF-like" evidence="10">
    <location>
        <begin position="226"/>
        <end position="262"/>
    </location>
</feature>
<dbReference type="Pfam" id="PF02210">
    <property type="entry name" value="Laminin_G_2"/>
    <property type="match status" value="4"/>
</dbReference>
<evidence type="ECO:0000313" key="14">
    <source>
        <dbReference type="RefSeq" id="XP_025421966.1"/>
    </source>
</evidence>
<feature type="disulfide bond" evidence="6">
    <location>
        <begin position="176"/>
        <end position="185"/>
    </location>
</feature>
<dbReference type="OrthoDB" id="283575at2759"/>
<dbReference type="SUPFAM" id="SSF57184">
    <property type="entry name" value="Growth factor receptor domain"/>
    <property type="match status" value="1"/>
</dbReference>
<dbReference type="Pfam" id="PF00008">
    <property type="entry name" value="EGF"/>
    <property type="match status" value="6"/>
</dbReference>
<evidence type="ECO:0000259" key="10">
    <source>
        <dbReference type="PROSITE" id="PS50026"/>
    </source>
</evidence>
<dbReference type="FunFam" id="2.10.25.10:FF:000662">
    <property type="entry name" value="Eyes shut, isoform E"/>
    <property type="match status" value="1"/>
</dbReference>
<dbReference type="Proteomes" id="UP000694846">
    <property type="component" value="Unplaced"/>
</dbReference>
<dbReference type="RefSeq" id="XP_025421964.1">
    <property type="nucleotide sequence ID" value="XM_025566179.1"/>
</dbReference>
<dbReference type="InterPro" id="IPR013032">
    <property type="entry name" value="EGF-like_CS"/>
</dbReference>
<dbReference type="GO" id="GO:0030154">
    <property type="term" value="P:cell differentiation"/>
    <property type="evidence" value="ECO:0007669"/>
    <property type="project" value="UniProtKB-ARBA"/>
</dbReference>
<evidence type="ECO:0000256" key="2">
    <source>
        <dbReference type="ARBA" id="ARBA00022729"/>
    </source>
</evidence>
<dbReference type="PROSITE" id="PS50025">
    <property type="entry name" value="LAM_G_DOMAIN"/>
    <property type="match status" value="4"/>
</dbReference>
<feature type="domain" description="EGF-like" evidence="10">
    <location>
        <begin position="264"/>
        <end position="301"/>
    </location>
</feature>
<feature type="disulfide bond" evidence="6">
    <location>
        <begin position="36"/>
        <end position="46"/>
    </location>
</feature>
<dbReference type="CDD" id="cd00110">
    <property type="entry name" value="LamG"/>
    <property type="match status" value="4"/>
</dbReference>
<dbReference type="CDD" id="cd00054">
    <property type="entry name" value="EGF_CA"/>
    <property type="match status" value="10"/>
</dbReference>
<feature type="domain" description="EGF-like" evidence="10">
    <location>
        <begin position="845"/>
        <end position="882"/>
    </location>
</feature>
<dbReference type="GO" id="GO:0005509">
    <property type="term" value="F:calcium ion binding"/>
    <property type="evidence" value="ECO:0007669"/>
    <property type="project" value="InterPro"/>
</dbReference>
<feature type="domain" description="Laminin G" evidence="9">
    <location>
        <begin position="1425"/>
        <end position="1609"/>
    </location>
</feature>
<keyword evidence="1 6" id="KW-0245">EGF-like domain</keyword>
<accession>A0A8B8GGF8</accession>
<reference evidence="12 13" key="1">
    <citation type="submission" date="2025-04" db="UniProtKB">
        <authorList>
            <consortium name="RefSeq"/>
        </authorList>
    </citation>
    <scope>IDENTIFICATION</scope>
    <source>
        <tissue evidence="12 13">Whole body</tissue>
    </source>
</reference>
<feature type="disulfide bond" evidence="6">
    <location>
        <begin position="612"/>
        <end position="621"/>
    </location>
</feature>
<feature type="domain" description="Laminin G" evidence="9">
    <location>
        <begin position="889"/>
        <end position="1077"/>
    </location>
</feature>
<dbReference type="GO" id="GO:0009653">
    <property type="term" value="P:anatomical structure morphogenesis"/>
    <property type="evidence" value="ECO:0007669"/>
    <property type="project" value="UniProtKB-ARBA"/>
</dbReference>
<dbReference type="InterPro" id="IPR001791">
    <property type="entry name" value="Laminin_G"/>
</dbReference>
<keyword evidence="11" id="KW-1185">Reference proteome</keyword>
<dbReference type="SMART" id="SM00179">
    <property type="entry name" value="EGF_CA"/>
    <property type="match status" value="9"/>
</dbReference>
<name>A0A8B8GGF8_9HEMI</name>
<sequence>MPPNRWSVASAVAVMFAVAASLLCSAPGPAHAGFACLSSPCVHGVCVDQLNSTYTCYCVDGYTGVRCQTNWDECWSSPCLNGGLCLDGVADYNCSCPDGYAGHDCELNVDECLSNPCQNNGTCVDFTNGFACQCPAGYAGTSCEIDLAVCNSTGELLCKNGGECIEGPGVSFACNCSPGWDGETCEDEINQCDSRPCKNGGVCINKQTTYSCACLFGYTGRDCDVTLRLCDEHECQNHALCLIEDRMSVCYCVPDYHGKYCQYQYDECQLGIRCENGGTCVDGVDGYTCTCPEGLTGHSCECAFMDERTINCTGVVTTYHAVSSTEDAVTSSTTAEPNMFWTTDGYRPFFVTAFRNSPTPGNAFSTDFGIISTATMPFDHTGVAVTSTQLVPDGGSAVYTSDPVTGTGTTDYRDETSYDDVVMFQPTTDGWTTELDARGPASPDGPGVDTAGYVTTRSYQVDAADDGTTRFYETSASARTRPSTVVESTMALSTHPSTVTGATSRLTTAAVVAVRSTTTVASSRPVTADAPSRTEKTRTTTTRPVSTTIIEQDAAFTTFYDEMSTDFDYNFTRFDVPVTDRVPSAADKSCVNVLCLNGGVCEKSKTGHKCNCPFGWKGDLCGEKIEIKVSAFTGQSYLSHRLSNRSGAEISMEIRTLAPNGILFYAQVTTHMYMCLYLQDGLLKFQFSCGVQTMLFSETRYRVNTGHRLLLTAALEHAMSHSMSDHCKASLRVNETLAMSGEQAADTSSEKAKKVALLYLGGLPPGQNGTAELPVTVGITGCISRLQIDEVVHNVYENATDGYGVIECASLTCLSSPCHSYATCVEFGDSWNCLCPSGFVGKNCERSICENNPCKFGATCVIYPGSGFICLCPLGKHGMYCEHDLEISEPFFPGSVSGLSSFASYSIPAEIHQSFELSMHFVPNFMDQIAVMMYIGHDASTDHVALSFIKGYIVLTWNLGAGARRIFTPKPINFQPKRTHVVKLGRDGKTAWLMVDNFPNVTGQSAGRLSQLNTKPVLYLGGHESPGMADLPHDLPLHTGFVGCMSSVRLKAGHVNIPLSLSHAYSTMNTGRSVSQCSTNECYRNNICQHNGACIQHGSSLACVCDDGWFGPVCSHRYNACDANRHNCSDGSTCVPVGTGYECDCPAGRTGKSCDRDERLSDVRFLGKRSFLSVSTAELNMQQFSVELEIKPADEHGIVFFVKHDVAPKKYLCLSLYGGVLELRTSVQAGDARRQDDILVVRSGRVLTLSEWHSIRVGRYRRKLYLWVDGMVNYAVLQPSEGISDLENLIYFGGLPDLSRMPPGSTAGLPVPFTGCIRRLSVDYETIPLNFSSIAAGRNIADCDGTPCGGDLCHHGGSCWLDMDMKPHCHCSQEFTGDSCNKQVPCTEFKCQNKGHCVSQNSNTSFVCKCSPGWDGPFCTKELPTGPPLFKGHGYLVLSKISSLTKREGNDEDNVDNETQFISLNFSTAYDNGLLIWTSQEEWYLGLGIINGLLTATWGQKYKMPSKLIAPLSNITNNEWHMVRLNVTKLDVTLELDDWISDPYHHNIESFNLNENIIYLGGVPEEKYFLNDRQDLFKGNFRGCIEQLTVQENVITDFKNYESINVDVCDTW</sequence>
<feature type="disulfide bond" evidence="6">
    <location>
        <begin position="58"/>
        <end position="67"/>
    </location>
</feature>
<evidence type="ECO:0000256" key="1">
    <source>
        <dbReference type="ARBA" id="ARBA00022536"/>
    </source>
</evidence>
<dbReference type="GO" id="GO:0048513">
    <property type="term" value="P:animal organ development"/>
    <property type="evidence" value="ECO:0007669"/>
    <property type="project" value="UniProtKB-ARBA"/>
</dbReference>
<dbReference type="InterPro" id="IPR000742">
    <property type="entry name" value="EGF"/>
</dbReference>
<feature type="signal peptide" evidence="8">
    <location>
        <begin position="1"/>
        <end position="32"/>
    </location>
</feature>
<keyword evidence="2 8" id="KW-0732">Signal</keyword>
<feature type="disulfide bond" evidence="6">
    <location>
        <begin position="1371"/>
        <end position="1380"/>
    </location>
</feature>
<feature type="disulfide bond" evidence="6">
    <location>
        <begin position="1105"/>
        <end position="1114"/>
    </location>
</feature>
<dbReference type="PROSITE" id="PS01186">
    <property type="entry name" value="EGF_2"/>
    <property type="match status" value="8"/>
</dbReference>
<evidence type="ECO:0000259" key="9">
    <source>
        <dbReference type="PROSITE" id="PS50025"/>
    </source>
</evidence>
<dbReference type="FunFam" id="2.10.25.10:FF:000143">
    <property type="entry name" value="Protein crumbs 1"/>
    <property type="match status" value="1"/>
</dbReference>
<dbReference type="PROSITE" id="PS50026">
    <property type="entry name" value="EGF_3"/>
    <property type="match status" value="13"/>
</dbReference>
<feature type="disulfide bond" evidence="6">
    <location>
        <begin position="214"/>
        <end position="223"/>
    </location>
</feature>
<dbReference type="PROSITE" id="PS00010">
    <property type="entry name" value="ASX_HYDROXYL"/>
    <property type="match status" value="4"/>
</dbReference>
<dbReference type="FunFam" id="2.10.25.10:FF:000066">
    <property type="entry name" value="FAT atypical cadherin 4"/>
    <property type="match status" value="1"/>
</dbReference>
<feature type="domain" description="EGF-like" evidence="10">
    <location>
        <begin position="1078"/>
        <end position="1115"/>
    </location>
</feature>
<evidence type="ECO:0000256" key="6">
    <source>
        <dbReference type="PROSITE-ProRule" id="PRU00076"/>
    </source>
</evidence>
<feature type="disulfide bond" evidence="6">
    <location>
        <begin position="291"/>
        <end position="300"/>
    </location>
</feature>
<dbReference type="Gene3D" id="2.60.120.200">
    <property type="match status" value="4"/>
</dbReference>
<dbReference type="PROSITE" id="PS00022">
    <property type="entry name" value="EGF_1"/>
    <property type="match status" value="13"/>
</dbReference>
<organism evidence="11 13">
    <name type="scientific">Sipha flava</name>
    <name type="common">yellow sugarcane aphid</name>
    <dbReference type="NCBI Taxonomy" id="143950"/>
    <lineage>
        <taxon>Eukaryota</taxon>
        <taxon>Metazoa</taxon>
        <taxon>Ecdysozoa</taxon>
        <taxon>Arthropoda</taxon>
        <taxon>Hexapoda</taxon>
        <taxon>Insecta</taxon>
        <taxon>Pterygota</taxon>
        <taxon>Neoptera</taxon>
        <taxon>Paraneoptera</taxon>
        <taxon>Hemiptera</taxon>
        <taxon>Sternorrhyncha</taxon>
        <taxon>Aphidomorpha</taxon>
        <taxon>Aphidoidea</taxon>
        <taxon>Aphididae</taxon>
        <taxon>Sipha</taxon>
    </lineage>
</organism>
<dbReference type="SMART" id="SM00181">
    <property type="entry name" value="EGF"/>
    <property type="match status" value="14"/>
</dbReference>
<evidence type="ECO:0000313" key="11">
    <source>
        <dbReference type="Proteomes" id="UP000694846"/>
    </source>
</evidence>
<evidence type="ECO:0000256" key="7">
    <source>
        <dbReference type="SAM" id="MobiDB-lite"/>
    </source>
</evidence>
<keyword evidence="4 6" id="KW-1015">Disulfide bond</keyword>
<dbReference type="RefSeq" id="XP_025421965.1">
    <property type="nucleotide sequence ID" value="XM_025566180.1"/>
</dbReference>
<feature type="disulfide bond" evidence="6">
    <location>
        <begin position="96"/>
        <end position="105"/>
    </location>
</feature>
<dbReference type="CTD" id="346007"/>
<keyword evidence="3" id="KW-0677">Repeat</keyword>
<dbReference type="PROSITE" id="PS01187">
    <property type="entry name" value="EGF_CA"/>
    <property type="match status" value="3"/>
</dbReference>
<evidence type="ECO:0000256" key="3">
    <source>
        <dbReference type="ARBA" id="ARBA00022737"/>
    </source>
</evidence>
<dbReference type="GeneID" id="112691782"/>
<feature type="disulfide bond" evidence="6">
    <location>
        <begin position="872"/>
        <end position="881"/>
    </location>
</feature>
<dbReference type="InterPro" id="IPR000152">
    <property type="entry name" value="EGF-type_Asp/Asn_hydroxyl_site"/>
</dbReference>
<feature type="disulfide bond" evidence="6">
    <location>
        <begin position="1410"/>
        <end position="1419"/>
    </location>
</feature>
<evidence type="ECO:0000256" key="8">
    <source>
        <dbReference type="SAM" id="SignalP"/>
    </source>
</evidence>
<dbReference type="InterPro" id="IPR013320">
    <property type="entry name" value="ConA-like_dom_sf"/>
</dbReference>
<dbReference type="RefSeq" id="XP_025421966.1">
    <property type="nucleotide sequence ID" value="XM_025566181.1"/>
</dbReference>
<feature type="domain" description="EGF-like" evidence="10">
    <location>
        <begin position="32"/>
        <end position="68"/>
    </location>
</feature>
<feature type="disulfide bond" evidence="6">
    <location>
        <begin position="252"/>
        <end position="261"/>
    </location>
</feature>
<dbReference type="SUPFAM" id="SSF57196">
    <property type="entry name" value="EGF/Laminin"/>
    <property type="match status" value="7"/>
</dbReference>
<dbReference type="InterPro" id="IPR009030">
    <property type="entry name" value="Growth_fac_rcpt_cys_sf"/>
</dbReference>
<feature type="domain" description="EGF-like" evidence="10">
    <location>
        <begin position="108"/>
        <end position="144"/>
    </location>
</feature>
<feature type="domain" description="EGF-like" evidence="10">
    <location>
        <begin position="146"/>
        <end position="186"/>
    </location>
</feature>
<feature type="domain" description="Laminin G" evidence="9">
    <location>
        <begin position="624"/>
        <end position="813"/>
    </location>
</feature>
<evidence type="ECO:0000313" key="13">
    <source>
        <dbReference type="RefSeq" id="XP_025421965.1"/>
    </source>
</evidence>
<dbReference type="PANTHER" id="PTHR12916:SF13">
    <property type="entry name" value="SUSHI, VON WILLEBRAND FACTOR TYPE A, EGF AND PENTRAXIN DOMAIN-CONTAINING PROTEIN 1-LIKE"/>
    <property type="match status" value="1"/>
</dbReference>
<dbReference type="InterPro" id="IPR018097">
    <property type="entry name" value="EGF_Ca-bd_CS"/>
</dbReference>
<comment type="caution">
    <text evidence="6">Lacks conserved residue(s) required for the propagation of feature annotation.</text>
</comment>
<dbReference type="FunFam" id="2.10.25.10:FF:000122">
    <property type="entry name" value="Protein crumbs homolog 2"/>
    <property type="match status" value="1"/>
</dbReference>
<feature type="domain" description="EGF-like" evidence="10">
    <location>
        <begin position="586"/>
        <end position="622"/>
    </location>
</feature>
<dbReference type="SMART" id="SM00282">
    <property type="entry name" value="LamG"/>
    <property type="match status" value="4"/>
</dbReference>
<proteinExistence type="predicted"/>
<keyword evidence="5" id="KW-0325">Glycoprotein</keyword>
<dbReference type="GO" id="GO:0005112">
    <property type="term" value="F:Notch binding"/>
    <property type="evidence" value="ECO:0007669"/>
    <property type="project" value="TreeGrafter"/>
</dbReference>
<feature type="domain" description="EGF-like" evidence="10">
    <location>
        <begin position="1382"/>
        <end position="1420"/>
    </location>
</feature>
<feature type="domain" description="EGF-like" evidence="10">
    <location>
        <begin position="1344"/>
        <end position="1381"/>
    </location>
</feature>
<feature type="region of interest" description="Disordered" evidence="7">
    <location>
        <begin position="430"/>
        <end position="449"/>
    </location>
</feature>
<feature type="chain" id="PRO_5044666616" evidence="8">
    <location>
        <begin position="33"/>
        <end position="1612"/>
    </location>
</feature>
<protein>
    <submittedName>
        <fullName evidence="12 13">Protein eyes shut isoform X1</fullName>
    </submittedName>
</protein>
<dbReference type="Gene3D" id="2.10.25.10">
    <property type="entry name" value="Laminin"/>
    <property type="match status" value="11"/>
</dbReference>
<feature type="disulfide bond" evidence="6">
    <location>
        <begin position="134"/>
        <end position="143"/>
    </location>
</feature>
<feature type="domain" description="Laminin G" evidence="9">
    <location>
        <begin position="1161"/>
        <end position="1348"/>
    </location>
</feature>
<feature type="domain" description="EGF-like" evidence="10">
    <location>
        <begin position="188"/>
        <end position="224"/>
    </location>
</feature>
<feature type="region of interest" description="Disordered" evidence="7">
    <location>
        <begin position="522"/>
        <end position="543"/>
    </location>
</feature>
<dbReference type="Pfam" id="PF12661">
    <property type="entry name" value="hEGF"/>
    <property type="match status" value="2"/>
</dbReference>
<gene>
    <name evidence="12 13 14" type="primary">LOC112691782</name>
</gene>
<feature type="domain" description="EGF-like" evidence="10">
    <location>
        <begin position="1117"/>
        <end position="1155"/>
    </location>
</feature>
<evidence type="ECO:0000256" key="5">
    <source>
        <dbReference type="ARBA" id="ARBA00023180"/>
    </source>
</evidence>
<feature type="domain" description="EGF-like" evidence="10">
    <location>
        <begin position="70"/>
        <end position="106"/>
    </location>
</feature>
<feature type="disulfide bond" evidence="6">
    <location>
        <begin position="1145"/>
        <end position="1154"/>
    </location>
</feature>
<feature type="disulfide bond" evidence="6">
    <location>
        <begin position="1391"/>
        <end position="1408"/>
    </location>
</feature>
<evidence type="ECO:0000256" key="4">
    <source>
        <dbReference type="ARBA" id="ARBA00023157"/>
    </source>
</evidence>
<evidence type="ECO:0000313" key="12">
    <source>
        <dbReference type="RefSeq" id="XP_025421964.1"/>
    </source>
</evidence>
<dbReference type="PANTHER" id="PTHR12916">
    <property type="entry name" value="CYTOCHROME C OXIDASE POLYPEPTIDE VIC-2"/>
    <property type="match status" value="1"/>
</dbReference>